<dbReference type="EMBL" id="PVNL01000117">
    <property type="protein sequence ID" value="PRQ01199.1"/>
    <property type="molecule type" value="Genomic_DNA"/>
</dbReference>
<accession>A0A2S9Y7W7</accession>
<evidence type="ECO:0000313" key="2">
    <source>
        <dbReference type="EMBL" id="PRQ01199.1"/>
    </source>
</evidence>
<feature type="signal peptide" evidence="1">
    <location>
        <begin position="1"/>
        <end position="28"/>
    </location>
</feature>
<evidence type="ECO:0000313" key="3">
    <source>
        <dbReference type="Proteomes" id="UP000238823"/>
    </source>
</evidence>
<evidence type="ECO:0000256" key="1">
    <source>
        <dbReference type="SAM" id="SignalP"/>
    </source>
</evidence>
<reference evidence="2 3" key="1">
    <citation type="submission" date="2018-03" db="EMBL/GenBank/DDBJ databases">
        <title>Draft Genome Sequences of the Obligatory Marine Myxobacteria Enhygromyxa salina SWB007.</title>
        <authorList>
            <person name="Poehlein A."/>
            <person name="Moghaddam J.A."/>
            <person name="Harms H."/>
            <person name="Alanjari M."/>
            <person name="Koenig G.M."/>
            <person name="Daniel R."/>
            <person name="Schaeberle T.F."/>
        </authorList>
    </citation>
    <scope>NUCLEOTIDE SEQUENCE [LARGE SCALE GENOMIC DNA]</scope>
    <source>
        <strain evidence="2 3">SWB007</strain>
    </source>
</reference>
<organism evidence="2 3">
    <name type="scientific">Enhygromyxa salina</name>
    <dbReference type="NCBI Taxonomy" id="215803"/>
    <lineage>
        <taxon>Bacteria</taxon>
        <taxon>Pseudomonadati</taxon>
        <taxon>Myxococcota</taxon>
        <taxon>Polyangia</taxon>
        <taxon>Nannocystales</taxon>
        <taxon>Nannocystaceae</taxon>
        <taxon>Enhygromyxa</taxon>
    </lineage>
</organism>
<dbReference type="Proteomes" id="UP000238823">
    <property type="component" value="Unassembled WGS sequence"/>
</dbReference>
<proteinExistence type="predicted"/>
<protein>
    <submittedName>
        <fullName evidence="2">Uncharacterized protein</fullName>
    </submittedName>
</protein>
<dbReference type="RefSeq" id="WP_106092663.1">
    <property type="nucleotide sequence ID" value="NZ_PVNL01000117.1"/>
</dbReference>
<name>A0A2S9Y7W7_9BACT</name>
<comment type="caution">
    <text evidence="2">The sequence shown here is derived from an EMBL/GenBank/DDBJ whole genome shotgun (WGS) entry which is preliminary data.</text>
</comment>
<feature type="chain" id="PRO_5015537643" evidence="1">
    <location>
        <begin position="29"/>
        <end position="166"/>
    </location>
</feature>
<gene>
    <name evidence="2" type="ORF">ENSA7_58040</name>
</gene>
<keyword evidence="1" id="KW-0732">Signal</keyword>
<dbReference type="AlphaFoldDB" id="A0A2S9Y7W7"/>
<sequence length="166" mass="16797">MPTTWNTSLTRTLSLVICLGAGGCFIEAAEPSTFRFQCGSSSECATDQVCASGLCQQPCGGEDDLECPQSAPICLNEFCASVCPISEDVCPAPQSCVALTVPGDEPSESGVCTIPCGDANPCADGMLCVEEFGLCVQACATTDECGPAEACVQGFCVPTDSGGGAP</sequence>